<feature type="region of interest" description="Disordered" evidence="1">
    <location>
        <begin position="377"/>
        <end position="509"/>
    </location>
</feature>
<accession>A0ABM8VWP4</accession>
<feature type="compositionally biased region" description="Basic and acidic residues" evidence="1">
    <location>
        <begin position="440"/>
        <end position="509"/>
    </location>
</feature>
<proteinExistence type="predicted"/>
<reference evidence="2 3" key="1">
    <citation type="submission" date="2021-06" db="EMBL/GenBank/DDBJ databases">
        <authorList>
            <person name="Kallberg Y."/>
            <person name="Tangrot J."/>
            <person name="Rosling A."/>
        </authorList>
    </citation>
    <scope>NUCLEOTIDE SEQUENCE [LARGE SCALE GENOMIC DNA]</scope>
    <source>
        <strain evidence="2 3">120-4 pot B 10/14</strain>
    </source>
</reference>
<dbReference type="EMBL" id="CAJVQB010000086">
    <property type="protein sequence ID" value="CAG8465290.1"/>
    <property type="molecule type" value="Genomic_DNA"/>
</dbReference>
<comment type="caution">
    <text evidence="2">The sequence shown here is derived from an EMBL/GenBank/DDBJ whole genome shotgun (WGS) entry which is preliminary data.</text>
</comment>
<dbReference type="Proteomes" id="UP000789901">
    <property type="component" value="Unassembled WGS sequence"/>
</dbReference>
<feature type="compositionally biased region" description="Basic and acidic residues" evidence="1">
    <location>
        <begin position="405"/>
        <end position="422"/>
    </location>
</feature>
<gene>
    <name evidence="2" type="ORF">GMARGA_LOCUS509</name>
</gene>
<dbReference type="InterPro" id="IPR032675">
    <property type="entry name" value="LRR_dom_sf"/>
</dbReference>
<sequence>MIKDFKVLGGLESREIAEPSRRTLTEEEREFLEIYNELFAPTAMSEEEFLNMSEEDRQAFYGEKYPTKKEKEQVKEIKVGYSTEKETKELDGGELNLSEYPNLEKVIINGDYLKTKLTSLEVSNCSQLTFLDVYDNELTHLDLNNCAKLKELYCEKNSLTKLDLNPQIKLKELIINSNNFSEPDLSFLKLIKKGFSGREKWLNIGFTPQDGYFCVWLRNIKQLTLEQAKSNEQQLRGEFNNVSLITKQWLEKYYPSKETRRFTLKKVGDPVFVNIEETIFPTKKGDKTVKKIGFFPSSSASEKDIKNALQMSGDEVKELTFEIEIDGSEIEAEEPPQNNNLNASSSASAGNFTTFAGSSDNEILTLRKYKLTDIKVKTESQQRQNTSSSQDNTEKKSTGTGNQENKSKTNKEDTETGNDKKPTGNTGDTPSPKPSPEPDQPPKKSEPAKEKVDNAKDDLKNSRNSDDEKKMEEALKNARETTKNSSDEDLKREKEETEKKLGEKNKEKVREIIRDEVNEVLQENEIKPDDLSPSPTQAQAMRTEIFNDVGVKTLTKLISEVEQALKSGDKKKIENVVQKLQEFANSQIDYKKQAYQAQKDKVQQLLEKAKNQQQFQQKDKNDSFFRPNNPVM</sequence>
<dbReference type="SUPFAM" id="SSF52058">
    <property type="entry name" value="L domain-like"/>
    <property type="match status" value="1"/>
</dbReference>
<protein>
    <submittedName>
        <fullName evidence="2">10491_t:CDS:1</fullName>
    </submittedName>
</protein>
<organism evidence="2 3">
    <name type="scientific">Gigaspora margarita</name>
    <dbReference type="NCBI Taxonomy" id="4874"/>
    <lineage>
        <taxon>Eukaryota</taxon>
        <taxon>Fungi</taxon>
        <taxon>Fungi incertae sedis</taxon>
        <taxon>Mucoromycota</taxon>
        <taxon>Glomeromycotina</taxon>
        <taxon>Glomeromycetes</taxon>
        <taxon>Diversisporales</taxon>
        <taxon>Gigasporaceae</taxon>
        <taxon>Gigaspora</taxon>
    </lineage>
</organism>
<evidence type="ECO:0000256" key="1">
    <source>
        <dbReference type="SAM" id="MobiDB-lite"/>
    </source>
</evidence>
<keyword evidence="3" id="KW-1185">Reference proteome</keyword>
<dbReference type="Gene3D" id="3.80.10.10">
    <property type="entry name" value="Ribonuclease Inhibitor"/>
    <property type="match status" value="1"/>
</dbReference>
<evidence type="ECO:0000313" key="2">
    <source>
        <dbReference type="EMBL" id="CAG8465290.1"/>
    </source>
</evidence>
<feature type="compositionally biased region" description="Polar residues" evidence="1">
    <location>
        <begin position="381"/>
        <end position="391"/>
    </location>
</feature>
<evidence type="ECO:0000313" key="3">
    <source>
        <dbReference type="Proteomes" id="UP000789901"/>
    </source>
</evidence>
<feature type="region of interest" description="Disordered" evidence="1">
    <location>
        <begin position="609"/>
        <end position="632"/>
    </location>
</feature>
<name>A0ABM8VWP4_GIGMA</name>